<reference evidence="3 4" key="1">
    <citation type="submission" date="2020-04" db="EMBL/GenBank/DDBJ databases">
        <title>MicrobeNet Type strains.</title>
        <authorList>
            <person name="Nicholson A.C."/>
        </authorList>
    </citation>
    <scope>NUCLEOTIDE SEQUENCE [LARGE SCALE GENOMIC DNA]</scope>
    <source>
        <strain evidence="3 4">DSM 44960</strain>
    </source>
</reference>
<protein>
    <submittedName>
        <fullName evidence="3">DUF559 domain-containing protein</fullName>
    </submittedName>
</protein>
<evidence type="ECO:0000256" key="1">
    <source>
        <dbReference type="SAM" id="MobiDB-lite"/>
    </source>
</evidence>
<comment type="caution">
    <text evidence="3">The sequence shown here is derived from an EMBL/GenBank/DDBJ whole genome shotgun (WGS) entry which is preliminary data.</text>
</comment>
<feature type="region of interest" description="Disordered" evidence="1">
    <location>
        <begin position="97"/>
        <end position="121"/>
    </location>
</feature>
<gene>
    <name evidence="3" type="ORF">HGA10_02110</name>
</gene>
<sequence length="192" mass="22295">MAGLVPQWGVAGYRIDFALAHPEQPSRMVLAVEADGDSYHRTTSARDRDRLRQEHLERLGWRFHRVWASAWFNDPDRELHRIITAWEDAVTLADKEPPPVTAMRDLPQFTTSTEPTLPRPNLTPDFTIDNYTHDQVVAMFLWRMSDGLLLDPEERTQQVPTDLGFKRRGSRIDARLQRALEDAQRTRQKVKP</sequence>
<accession>A0A846VZC1</accession>
<dbReference type="InterPro" id="IPR011335">
    <property type="entry name" value="Restrct_endonuc-II-like"/>
</dbReference>
<dbReference type="SUPFAM" id="SSF52980">
    <property type="entry name" value="Restriction endonuclease-like"/>
    <property type="match status" value="1"/>
</dbReference>
<dbReference type="AlphaFoldDB" id="A0A846VZC1"/>
<dbReference type="Proteomes" id="UP000572007">
    <property type="component" value="Unassembled WGS sequence"/>
</dbReference>
<keyword evidence="4" id="KW-1185">Reference proteome</keyword>
<dbReference type="FunFam" id="3.40.960.10:FF:000002">
    <property type="entry name" value="DNA helicase related protein"/>
    <property type="match status" value="1"/>
</dbReference>
<dbReference type="InterPro" id="IPR049468">
    <property type="entry name" value="Restrct_endonuc-II-like_dom"/>
</dbReference>
<feature type="domain" description="Restriction endonuclease type II-like" evidence="2">
    <location>
        <begin position="5"/>
        <end position="84"/>
    </location>
</feature>
<organism evidence="3 4">
    <name type="scientific">Nocardia coubleae</name>
    <dbReference type="NCBI Taxonomy" id="356147"/>
    <lineage>
        <taxon>Bacteria</taxon>
        <taxon>Bacillati</taxon>
        <taxon>Actinomycetota</taxon>
        <taxon>Actinomycetes</taxon>
        <taxon>Mycobacteriales</taxon>
        <taxon>Nocardiaceae</taxon>
        <taxon>Nocardia</taxon>
    </lineage>
</organism>
<evidence type="ECO:0000313" key="3">
    <source>
        <dbReference type="EMBL" id="NKX86105.1"/>
    </source>
</evidence>
<proteinExistence type="predicted"/>
<dbReference type="EMBL" id="JAAXOM010000001">
    <property type="protein sequence ID" value="NKX86105.1"/>
    <property type="molecule type" value="Genomic_DNA"/>
</dbReference>
<name>A0A846VZC1_9NOCA</name>
<dbReference type="Pfam" id="PF18741">
    <property type="entry name" value="MTES_1575"/>
    <property type="match status" value="1"/>
</dbReference>
<dbReference type="Gene3D" id="3.40.960.10">
    <property type="entry name" value="VSR Endonuclease"/>
    <property type="match status" value="1"/>
</dbReference>
<evidence type="ECO:0000259" key="2">
    <source>
        <dbReference type="Pfam" id="PF18741"/>
    </source>
</evidence>
<evidence type="ECO:0000313" key="4">
    <source>
        <dbReference type="Proteomes" id="UP000572007"/>
    </source>
</evidence>
<dbReference type="RefSeq" id="WP_167353266.1">
    <property type="nucleotide sequence ID" value="NZ_JAAXOM010000001.1"/>
</dbReference>